<dbReference type="InterPro" id="IPR020624">
    <property type="entry name" value="Schiff_base-form_aldolases_CS"/>
</dbReference>
<comment type="caution">
    <text evidence="17">The sequence shown here is derived from an EMBL/GenBank/DDBJ whole genome shotgun (WGS) entry which is preliminary data.</text>
</comment>
<dbReference type="PRINTS" id="PR00146">
    <property type="entry name" value="DHPICSNTHASE"/>
</dbReference>
<evidence type="ECO:0000256" key="15">
    <source>
        <dbReference type="PIRSR" id="PIRSR001365-2"/>
    </source>
</evidence>
<dbReference type="PANTHER" id="PTHR12128">
    <property type="entry name" value="DIHYDRODIPICOLINATE SYNTHASE"/>
    <property type="match status" value="1"/>
</dbReference>
<dbReference type="InterPro" id="IPR013785">
    <property type="entry name" value="Aldolase_TIM"/>
</dbReference>
<comment type="caution">
    <text evidence="12">Was originally thought to be a dihydrodipicolinate synthase (DHDPS), catalyzing the condensation of (S)-aspartate-beta-semialdehyde [(S)-ASA] and pyruvate to dihydrodipicolinate (DHDP). However, it was shown in E.coli that the product of the enzymatic reaction is not dihydrodipicolinate but in fact (4S)-4-hydroxy-2,3,4,5-tetrahydro-(2S)-dipicolinic acid (HTPA), and that the consecutive dehydration reaction leading to DHDP is not spontaneous but catalyzed by DapB.</text>
</comment>
<feature type="binding site" evidence="12 15">
    <location>
        <position position="213"/>
    </location>
    <ligand>
        <name>pyruvate</name>
        <dbReference type="ChEBI" id="CHEBI:15361"/>
    </ligand>
</feature>
<protein>
    <recommendedName>
        <fullName evidence="4 12">4-hydroxy-tetrahydrodipicolinate synthase</fullName>
        <shortName evidence="12">HTPA synthase</shortName>
        <ecNumber evidence="4 12">4.3.3.7</ecNumber>
    </recommendedName>
</protein>
<evidence type="ECO:0000256" key="14">
    <source>
        <dbReference type="PIRSR" id="PIRSR001365-1"/>
    </source>
</evidence>
<evidence type="ECO:0000313" key="17">
    <source>
        <dbReference type="EMBL" id="HGU41440.1"/>
    </source>
</evidence>
<feature type="active site" description="Proton donor/acceptor" evidence="12 14">
    <location>
        <position position="141"/>
    </location>
</feature>
<sequence length="302" mass="33350">MSNSSGQMRMFHGVGTAIVTPFINGEVDYESYERIVRWQVENGVSAIIVAGTTGEGATLTAEERERLTALTKEICEGKAQVIVGTGTNDTKKTLELSLSAQKFGADAVLIVTPYYNKPTQEGLYAHYKYLSERLDVPIIIYNVPSRTGVNISPETVARLAVECRNIKAIKEANPDVAQSDEIYRLTRDLDFYIYSGNDDRAFHMICAGAKGVISVASNVVPARMVEMVNAIFSGDISKALKIHMELIPLFKALFIETNPLPVKAAMHLMRLLNNEFRLPLVPPKESTVEKLRGILKELGVIE</sequence>
<evidence type="ECO:0000256" key="12">
    <source>
        <dbReference type="HAMAP-Rule" id="MF_00418"/>
    </source>
</evidence>
<dbReference type="CDD" id="cd00950">
    <property type="entry name" value="DHDPS"/>
    <property type="match status" value="1"/>
</dbReference>
<dbReference type="InterPro" id="IPR020625">
    <property type="entry name" value="Schiff_base-form_aldolases_AS"/>
</dbReference>
<evidence type="ECO:0000256" key="9">
    <source>
        <dbReference type="ARBA" id="ARBA00023239"/>
    </source>
</evidence>
<dbReference type="EMBL" id="DTBH01000193">
    <property type="protein sequence ID" value="HGQ78096.1"/>
    <property type="molecule type" value="Genomic_DNA"/>
</dbReference>
<comment type="subcellular location">
    <subcellularLocation>
        <location evidence="12">Cytoplasm</location>
    </subcellularLocation>
</comment>
<comment type="function">
    <text evidence="1 12">Catalyzes the condensation of (S)-aspartate-beta-semialdehyde [(S)-ASA] and pyruvate to 4-hydroxy-tetrahydrodipicolinate (HTPA).</text>
</comment>
<dbReference type="PROSITE" id="PS00666">
    <property type="entry name" value="DHDPS_2"/>
    <property type="match status" value="1"/>
</dbReference>
<evidence type="ECO:0000256" key="8">
    <source>
        <dbReference type="ARBA" id="ARBA00023154"/>
    </source>
</evidence>
<keyword evidence="6 12" id="KW-0028">Amino-acid biosynthesis</keyword>
<dbReference type="GO" id="GO:0008840">
    <property type="term" value="F:4-hydroxy-tetrahydrodipicolinate synthase activity"/>
    <property type="evidence" value="ECO:0007669"/>
    <property type="project" value="UniProtKB-UniRule"/>
</dbReference>
<feature type="site" description="Part of a proton relay during catalysis" evidence="12">
    <location>
        <position position="52"/>
    </location>
</feature>
<dbReference type="InterPro" id="IPR002220">
    <property type="entry name" value="DapA-like"/>
</dbReference>
<evidence type="ECO:0000256" key="1">
    <source>
        <dbReference type="ARBA" id="ARBA00003294"/>
    </source>
</evidence>
<dbReference type="HAMAP" id="MF_00418">
    <property type="entry name" value="DapA"/>
    <property type="match status" value="1"/>
</dbReference>
<evidence type="ECO:0000256" key="6">
    <source>
        <dbReference type="ARBA" id="ARBA00022605"/>
    </source>
</evidence>
<dbReference type="Gene3D" id="3.20.20.70">
    <property type="entry name" value="Aldolase class I"/>
    <property type="match status" value="1"/>
</dbReference>
<dbReference type="EMBL" id="DSZT01000025">
    <property type="protein sequence ID" value="HGU41440.1"/>
    <property type="molecule type" value="Genomic_DNA"/>
</dbReference>
<dbReference type="EC" id="4.3.3.7" evidence="4 12"/>
<dbReference type="NCBIfam" id="TIGR00674">
    <property type="entry name" value="dapA"/>
    <property type="match status" value="1"/>
</dbReference>
<dbReference type="PANTHER" id="PTHR12128:SF66">
    <property type="entry name" value="4-HYDROXY-2-OXOGLUTARATE ALDOLASE, MITOCHONDRIAL"/>
    <property type="match status" value="1"/>
</dbReference>
<dbReference type="InterPro" id="IPR005263">
    <property type="entry name" value="DapA"/>
</dbReference>
<dbReference type="PIRSF" id="PIRSF001365">
    <property type="entry name" value="DHDPS"/>
    <property type="match status" value="1"/>
</dbReference>
<dbReference type="GO" id="GO:0009089">
    <property type="term" value="P:lysine biosynthetic process via diaminopimelate"/>
    <property type="evidence" value="ECO:0007669"/>
    <property type="project" value="UniProtKB-UniRule"/>
</dbReference>
<dbReference type="Pfam" id="PF00701">
    <property type="entry name" value="DHDPS"/>
    <property type="match status" value="1"/>
</dbReference>
<dbReference type="GO" id="GO:0005829">
    <property type="term" value="C:cytosol"/>
    <property type="evidence" value="ECO:0007669"/>
    <property type="project" value="TreeGrafter"/>
</dbReference>
<feature type="active site" description="Schiff-base intermediate with substrate" evidence="12 14">
    <location>
        <position position="170"/>
    </location>
</feature>
<feature type="binding site" evidence="12 15">
    <location>
        <position position="53"/>
    </location>
    <ligand>
        <name>pyruvate</name>
        <dbReference type="ChEBI" id="CHEBI:15361"/>
    </ligand>
</feature>
<evidence type="ECO:0000256" key="5">
    <source>
        <dbReference type="ARBA" id="ARBA00022490"/>
    </source>
</evidence>
<keyword evidence="7 12" id="KW-0220">Diaminopimelate biosynthesis</keyword>
<comment type="pathway">
    <text evidence="2 12">Amino-acid biosynthesis; L-lysine biosynthesis via DAP pathway; (S)-tetrahydrodipicolinate from L-aspartate: step 3/4.</text>
</comment>
<dbReference type="GO" id="GO:0019877">
    <property type="term" value="P:diaminopimelate biosynthetic process"/>
    <property type="evidence" value="ECO:0007669"/>
    <property type="project" value="UniProtKB-UniRule"/>
</dbReference>
<dbReference type="SUPFAM" id="SSF51569">
    <property type="entry name" value="Aldolase"/>
    <property type="match status" value="1"/>
</dbReference>
<name>A0A7C4RX95_FERPE</name>
<evidence type="ECO:0000256" key="11">
    <source>
        <dbReference type="ARBA" id="ARBA00047836"/>
    </source>
</evidence>
<evidence type="ECO:0000256" key="13">
    <source>
        <dbReference type="PIRNR" id="PIRNR001365"/>
    </source>
</evidence>
<gene>
    <name evidence="12" type="primary">dapA</name>
    <name evidence="17" type="ORF">ENT72_00715</name>
    <name evidence="16" type="ORF">ENU12_09430</name>
</gene>
<comment type="catalytic activity">
    <reaction evidence="11 12">
        <text>L-aspartate 4-semialdehyde + pyruvate = (2S,4S)-4-hydroxy-2,3,4,5-tetrahydrodipicolinate + H2O + H(+)</text>
        <dbReference type="Rhea" id="RHEA:34171"/>
        <dbReference type="ChEBI" id="CHEBI:15361"/>
        <dbReference type="ChEBI" id="CHEBI:15377"/>
        <dbReference type="ChEBI" id="CHEBI:15378"/>
        <dbReference type="ChEBI" id="CHEBI:67139"/>
        <dbReference type="ChEBI" id="CHEBI:537519"/>
        <dbReference type="EC" id="4.3.3.7"/>
    </reaction>
</comment>
<reference evidence="17" key="1">
    <citation type="journal article" date="2020" name="mSystems">
        <title>Genome- and Community-Level Interaction Insights into Carbon Utilization and Element Cycling Functions of Hydrothermarchaeota in Hydrothermal Sediment.</title>
        <authorList>
            <person name="Zhou Z."/>
            <person name="Liu Y."/>
            <person name="Xu W."/>
            <person name="Pan J."/>
            <person name="Luo Z.H."/>
            <person name="Li M."/>
        </authorList>
    </citation>
    <scope>NUCLEOTIDE SEQUENCE [LARGE SCALE GENOMIC DNA]</scope>
    <source>
        <strain evidence="17">SpSt-604</strain>
        <strain evidence="16">SpSt-640</strain>
    </source>
</reference>
<keyword evidence="10 12" id="KW-0704">Schiff base</keyword>
<proteinExistence type="inferred from homology"/>
<keyword evidence="5 12" id="KW-0963">Cytoplasm</keyword>
<organism evidence="17">
    <name type="scientific">Fervidobacterium pennivorans</name>
    <dbReference type="NCBI Taxonomy" id="93466"/>
    <lineage>
        <taxon>Bacteria</taxon>
        <taxon>Thermotogati</taxon>
        <taxon>Thermotogota</taxon>
        <taxon>Thermotogae</taxon>
        <taxon>Thermotogales</taxon>
        <taxon>Fervidobacteriaceae</taxon>
        <taxon>Fervidobacterium</taxon>
    </lineage>
</organism>
<evidence type="ECO:0000256" key="3">
    <source>
        <dbReference type="ARBA" id="ARBA00007592"/>
    </source>
</evidence>
<evidence type="ECO:0000313" key="16">
    <source>
        <dbReference type="EMBL" id="HGQ78096.1"/>
    </source>
</evidence>
<keyword evidence="8 12" id="KW-0457">Lysine biosynthesis</keyword>
<evidence type="ECO:0000256" key="10">
    <source>
        <dbReference type="ARBA" id="ARBA00023270"/>
    </source>
</evidence>
<dbReference type="PROSITE" id="PS00665">
    <property type="entry name" value="DHDPS_1"/>
    <property type="match status" value="1"/>
</dbReference>
<dbReference type="AlphaFoldDB" id="A0A7C4RX95"/>
<dbReference type="SMART" id="SM01130">
    <property type="entry name" value="DHDPS"/>
    <property type="match status" value="1"/>
</dbReference>
<dbReference type="UniPathway" id="UPA00034">
    <property type="reaction ID" value="UER00017"/>
</dbReference>
<feature type="site" description="Part of a proton relay during catalysis" evidence="12">
    <location>
        <position position="115"/>
    </location>
</feature>
<evidence type="ECO:0000256" key="4">
    <source>
        <dbReference type="ARBA" id="ARBA00012086"/>
    </source>
</evidence>
<accession>A0A7C4RX95</accession>
<comment type="similarity">
    <text evidence="3 12 13">Belongs to the DapA family.</text>
</comment>
<keyword evidence="9 12" id="KW-0456">Lyase</keyword>
<evidence type="ECO:0000256" key="7">
    <source>
        <dbReference type="ARBA" id="ARBA00022915"/>
    </source>
</evidence>
<evidence type="ECO:0000256" key="2">
    <source>
        <dbReference type="ARBA" id="ARBA00005120"/>
    </source>
</evidence>
<comment type="subunit">
    <text evidence="12">Homotetramer; dimer of dimers.</text>
</comment>